<name>A0ACC2EEU3_DIPCM</name>
<organism evidence="1 2">
    <name type="scientific">Diphasiastrum complanatum</name>
    <name type="common">Issler's clubmoss</name>
    <name type="synonym">Lycopodium complanatum</name>
    <dbReference type="NCBI Taxonomy" id="34168"/>
    <lineage>
        <taxon>Eukaryota</taxon>
        <taxon>Viridiplantae</taxon>
        <taxon>Streptophyta</taxon>
        <taxon>Embryophyta</taxon>
        <taxon>Tracheophyta</taxon>
        <taxon>Lycopodiopsida</taxon>
        <taxon>Lycopodiales</taxon>
        <taxon>Lycopodiaceae</taxon>
        <taxon>Lycopodioideae</taxon>
        <taxon>Diphasiastrum</taxon>
    </lineage>
</organism>
<keyword evidence="2" id="KW-1185">Reference proteome</keyword>
<proteinExistence type="predicted"/>
<protein>
    <submittedName>
        <fullName evidence="1">Uncharacterized protein</fullName>
    </submittedName>
</protein>
<gene>
    <name evidence="1" type="ORF">O6H91_02G044000</name>
</gene>
<sequence length="261" mass="28804">MQGLSTPMRAALLPLLHSRSAVGNAFPCLSNRGWVRDIGLYSKSIRMQANPAQKFCTTASAIGSETSGNQDRKIFANFAFYKGKSAMNITPMKPIFKLAETGSAFIYKEGALFLEIAPAVGQRKYDWNKKQVFALSVLELGTLLGLSPEEGCEFYHDPNMGKSDAGMVRKVFKVEPMADKSGYFFNLAVSNKLDKSDGRLSIPISKAEFAVIRSAINYIIPYLMGWHVIVDPLKLADCMPSKDLKSDGPSLVKDARMEWAK</sequence>
<dbReference type="EMBL" id="CM055093">
    <property type="protein sequence ID" value="KAJ7565005.1"/>
    <property type="molecule type" value="Genomic_DNA"/>
</dbReference>
<dbReference type="Proteomes" id="UP001162992">
    <property type="component" value="Chromosome 2"/>
</dbReference>
<comment type="caution">
    <text evidence="1">The sequence shown here is derived from an EMBL/GenBank/DDBJ whole genome shotgun (WGS) entry which is preliminary data.</text>
</comment>
<reference evidence="2" key="1">
    <citation type="journal article" date="2024" name="Proc. Natl. Acad. Sci. U.S.A.">
        <title>Extraordinary preservation of gene collinearity over three hundred million years revealed in homosporous lycophytes.</title>
        <authorList>
            <person name="Li C."/>
            <person name="Wickell D."/>
            <person name="Kuo L.Y."/>
            <person name="Chen X."/>
            <person name="Nie B."/>
            <person name="Liao X."/>
            <person name="Peng D."/>
            <person name="Ji J."/>
            <person name="Jenkins J."/>
            <person name="Williams M."/>
            <person name="Shu S."/>
            <person name="Plott C."/>
            <person name="Barry K."/>
            <person name="Rajasekar S."/>
            <person name="Grimwood J."/>
            <person name="Han X."/>
            <person name="Sun S."/>
            <person name="Hou Z."/>
            <person name="He W."/>
            <person name="Dai G."/>
            <person name="Sun C."/>
            <person name="Schmutz J."/>
            <person name="Leebens-Mack J.H."/>
            <person name="Li F.W."/>
            <person name="Wang L."/>
        </authorList>
    </citation>
    <scope>NUCLEOTIDE SEQUENCE [LARGE SCALE GENOMIC DNA]</scope>
    <source>
        <strain evidence="2">cv. PW_Plant_1</strain>
    </source>
</reference>
<evidence type="ECO:0000313" key="1">
    <source>
        <dbReference type="EMBL" id="KAJ7565005.1"/>
    </source>
</evidence>
<accession>A0ACC2EEU3</accession>
<evidence type="ECO:0000313" key="2">
    <source>
        <dbReference type="Proteomes" id="UP001162992"/>
    </source>
</evidence>